<reference evidence="2" key="1">
    <citation type="submission" date="2013-09" db="EMBL/GenBank/DDBJ databases">
        <title>Corchorus olitorius genome sequencing.</title>
        <authorList>
            <person name="Alam M."/>
            <person name="Haque M.S."/>
            <person name="Islam M.S."/>
            <person name="Emdad E.M."/>
            <person name="Islam M.M."/>
            <person name="Ahmed B."/>
            <person name="Halim A."/>
            <person name="Hossen Q.M.M."/>
            <person name="Hossain M.Z."/>
            <person name="Ahmed R."/>
            <person name="Khan M.M."/>
            <person name="Islam R."/>
            <person name="Rashid M.M."/>
            <person name="Khan S.A."/>
            <person name="Rahman M.S."/>
            <person name="Alam M."/>
            <person name="Yahiya A.S."/>
            <person name="Khan M.S."/>
            <person name="Azam M.S."/>
            <person name="Haque T."/>
            <person name="Lashkar M.Z.H."/>
            <person name="Akhand A.I."/>
            <person name="Morshed G."/>
            <person name="Roy S."/>
            <person name="Uddin K.S."/>
            <person name="Rabeya T."/>
            <person name="Hossain A.S."/>
            <person name="Chowdhury A."/>
            <person name="Snigdha A.R."/>
            <person name="Mortoza M.S."/>
            <person name="Matin S.A."/>
            <person name="Hoque S.M.E."/>
            <person name="Islam M.K."/>
            <person name="Roy D.K."/>
            <person name="Haider R."/>
            <person name="Moosa M.M."/>
            <person name="Elias S.M."/>
            <person name="Hasan A.M."/>
            <person name="Jahan S."/>
            <person name="Shafiuddin M."/>
            <person name="Mahmood N."/>
            <person name="Shommy N.S."/>
        </authorList>
    </citation>
    <scope>NUCLEOTIDE SEQUENCE [LARGE SCALE GENOMIC DNA]</scope>
    <source>
        <strain evidence="2">cv. O-4</strain>
    </source>
</reference>
<keyword evidence="2" id="KW-1185">Reference proteome</keyword>
<dbReference type="EMBL" id="AWUE01014570">
    <property type="protein sequence ID" value="OMP02969.1"/>
    <property type="molecule type" value="Genomic_DNA"/>
</dbReference>
<organism evidence="1 2">
    <name type="scientific">Corchorus olitorius</name>
    <dbReference type="NCBI Taxonomy" id="93759"/>
    <lineage>
        <taxon>Eukaryota</taxon>
        <taxon>Viridiplantae</taxon>
        <taxon>Streptophyta</taxon>
        <taxon>Embryophyta</taxon>
        <taxon>Tracheophyta</taxon>
        <taxon>Spermatophyta</taxon>
        <taxon>Magnoliopsida</taxon>
        <taxon>eudicotyledons</taxon>
        <taxon>Gunneridae</taxon>
        <taxon>Pentapetalae</taxon>
        <taxon>rosids</taxon>
        <taxon>malvids</taxon>
        <taxon>Malvales</taxon>
        <taxon>Malvaceae</taxon>
        <taxon>Grewioideae</taxon>
        <taxon>Apeibeae</taxon>
        <taxon>Corchorus</taxon>
    </lineage>
</organism>
<name>A0A1R3K7B4_9ROSI</name>
<sequence length="43" mass="4808">MAVRLFLEHKVICDFVGNPRCRLCEGAKLTKAVTDYSNVGNHT</sequence>
<comment type="caution">
    <text evidence="1">The sequence shown here is derived from an EMBL/GenBank/DDBJ whole genome shotgun (WGS) entry which is preliminary data.</text>
</comment>
<dbReference type="AlphaFoldDB" id="A0A1R3K7B4"/>
<protein>
    <submittedName>
        <fullName evidence="1">Uncharacterized protein</fullName>
    </submittedName>
</protein>
<proteinExistence type="predicted"/>
<gene>
    <name evidence="1" type="ORF">COLO4_10677</name>
</gene>
<dbReference type="Proteomes" id="UP000187203">
    <property type="component" value="Unassembled WGS sequence"/>
</dbReference>
<evidence type="ECO:0000313" key="2">
    <source>
        <dbReference type="Proteomes" id="UP000187203"/>
    </source>
</evidence>
<evidence type="ECO:0000313" key="1">
    <source>
        <dbReference type="EMBL" id="OMP02969.1"/>
    </source>
</evidence>
<accession>A0A1R3K7B4</accession>